<dbReference type="PROSITE" id="PS01228">
    <property type="entry name" value="COF_1"/>
    <property type="match status" value="1"/>
</dbReference>
<dbReference type="GeneID" id="80875917"/>
<gene>
    <name evidence="3" type="ORF">SOMG_02436</name>
</gene>
<comment type="function">
    <text evidence="1">Essential component of the TIM23 complex, a complex that mediates the translocation of transit peptide-containing proteins across the mitochondrial inner membrane.</text>
</comment>
<keyword evidence="1" id="KW-0811">Translocation</keyword>
<keyword evidence="1" id="KW-0813">Transport</keyword>
<dbReference type="Proteomes" id="UP001212411">
    <property type="component" value="Chromosome 1"/>
</dbReference>
<evidence type="ECO:0000256" key="1">
    <source>
        <dbReference type="RuleBase" id="RU365079"/>
    </source>
</evidence>
<keyword evidence="1" id="KW-0809">Transit peptide</keyword>
<dbReference type="InterPro" id="IPR023214">
    <property type="entry name" value="HAD_sf"/>
</dbReference>
<feature type="domain" description="FCP1 homology" evidence="2">
    <location>
        <begin position="37"/>
        <end position="213"/>
    </location>
</feature>
<dbReference type="GO" id="GO:0005744">
    <property type="term" value="C:TIM23 mitochondrial import inner membrane translocase complex"/>
    <property type="evidence" value="ECO:0007669"/>
    <property type="project" value="UniProtKB-UniRule"/>
</dbReference>
<sequence length="265" mass="30460">MFIRFPQLAKRPYFIRPIMTPKPSQFYLERLKNKGIETDNRKLLVLDLNGTLLSRPIKDRSHTSVSSASSTAIPRPGVKNFLKYAFSNYSVMVYSSSRRDNVNAMLNCIMTSEQIKSLTACWTRENMGLSTAHFNSKVQTFKNLDAIWENLKTDGNGKAANWSQYNTVIIDDSEVKCAAHPFNHIHVSDFSHSTVDYRKDFMLVCAVRYLKHLKDIPNVSNYIFQHPFRLNYNLSQDENLKCLDQAIENYKQDSGTVKQAEGQID</sequence>
<evidence type="ECO:0000313" key="4">
    <source>
        <dbReference type="Proteomes" id="UP001212411"/>
    </source>
</evidence>
<evidence type="ECO:0000259" key="2">
    <source>
        <dbReference type="PROSITE" id="PS50969"/>
    </source>
</evidence>
<comment type="subunit">
    <text evidence="1">Component of the TIM23 complex.</text>
</comment>
<evidence type="ECO:0000313" key="3">
    <source>
        <dbReference type="EMBL" id="WBW72648.1"/>
    </source>
</evidence>
<dbReference type="AlphaFoldDB" id="A0AAF0AVN3"/>
<proteinExistence type="inferred from homology"/>
<dbReference type="SMART" id="SM00577">
    <property type="entry name" value="CPDc"/>
    <property type="match status" value="1"/>
</dbReference>
<reference evidence="3 4" key="1">
    <citation type="journal article" date="2023" name="G3 (Bethesda)">
        <title>A high-quality reference genome for the fission yeast Schizosaccharomyces osmophilus.</title>
        <authorList>
            <person name="Jia G.S."/>
            <person name="Zhang W.C."/>
            <person name="Liang Y."/>
            <person name="Liu X.H."/>
            <person name="Rhind N."/>
            <person name="Pidoux A."/>
            <person name="Brysch-Herzberg M."/>
            <person name="Du L.L."/>
        </authorList>
    </citation>
    <scope>NUCLEOTIDE SEQUENCE [LARGE SCALE GENOMIC DNA]</scope>
    <source>
        <strain evidence="3 4">CBS 15793</strain>
    </source>
</reference>
<name>A0AAF0AVN3_9SCHI</name>
<keyword evidence="4" id="KW-1185">Reference proteome</keyword>
<dbReference type="EMBL" id="CP115611">
    <property type="protein sequence ID" value="WBW72648.1"/>
    <property type="molecule type" value="Genomic_DNA"/>
</dbReference>
<organism evidence="3 4">
    <name type="scientific">Schizosaccharomyces osmophilus</name>
    <dbReference type="NCBI Taxonomy" id="2545709"/>
    <lineage>
        <taxon>Eukaryota</taxon>
        <taxon>Fungi</taxon>
        <taxon>Dikarya</taxon>
        <taxon>Ascomycota</taxon>
        <taxon>Taphrinomycotina</taxon>
        <taxon>Schizosaccharomycetes</taxon>
        <taxon>Schizosaccharomycetales</taxon>
        <taxon>Schizosaccharomycetaceae</taxon>
        <taxon>Schizosaccharomyces</taxon>
    </lineage>
</organism>
<comment type="subcellular location">
    <subcellularLocation>
        <location evidence="1">Mitochondrion inner membrane</location>
        <topology evidence="1">Single-pass membrane protein</topology>
    </subcellularLocation>
</comment>
<dbReference type="Pfam" id="PF03031">
    <property type="entry name" value="NIF"/>
    <property type="match status" value="1"/>
</dbReference>
<dbReference type="KEGG" id="som:SOMG_02436"/>
<accession>A0AAF0AVN3</accession>
<dbReference type="InterPro" id="IPR004274">
    <property type="entry name" value="FCP1_dom"/>
</dbReference>
<dbReference type="Gene3D" id="3.40.50.1000">
    <property type="entry name" value="HAD superfamily/HAD-like"/>
    <property type="match status" value="1"/>
</dbReference>
<dbReference type="InterPro" id="IPR050365">
    <property type="entry name" value="TIM50"/>
</dbReference>
<dbReference type="PANTHER" id="PTHR12210">
    <property type="entry name" value="DULLARD PROTEIN PHOSPHATASE"/>
    <property type="match status" value="1"/>
</dbReference>
<protein>
    <recommendedName>
        <fullName evidence="1">Mitochondrial import inner membrane translocase subunit TIM50</fullName>
    </recommendedName>
</protein>
<dbReference type="GO" id="GO:0015031">
    <property type="term" value="P:protein transport"/>
    <property type="evidence" value="ECO:0007669"/>
    <property type="project" value="UniProtKB-KW"/>
</dbReference>
<dbReference type="SUPFAM" id="SSF56784">
    <property type="entry name" value="HAD-like"/>
    <property type="match status" value="1"/>
</dbReference>
<dbReference type="PROSITE" id="PS50969">
    <property type="entry name" value="FCP1"/>
    <property type="match status" value="1"/>
</dbReference>
<keyword evidence="1" id="KW-0653">Protein transport</keyword>
<keyword evidence="1" id="KW-0496">Mitochondrion</keyword>
<dbReference type="RefSeq" id="XP_056036891.1">
    <property type="nucleotide sequence ID" value="XM_056181228.1"/>
</dbReference>
<comment type="similarity">
    <text evidence="1">Belongs to the TIM50 family.</text>
</comment>
<dbReference type="InterPro" id="IPR036412">
    <property type="entry name" value="HAD-like_sf"/>
</dbReference>